<dbReference type="AlphaFoldDB" id="W4LQD9"/>
<evidence type="ECO:0000256" key="2">
    <source>
        <dbReference type="ARBA" id="ARBA00022723"/>
    </source>
</evidence>
<accession>W4LQD9</accession>
<dbReference type="GO" id="GO:0000287">
    <property type="term" value="F:magnesium ion binding"/>
    <property type="evidence" value="ECO:0007669"/>
    <property type="project" value="TreeGrafter"/>
</dbReference>
<evidence type="ECO:0000313" key="8">
    <source>
        <dbReference type="Proteomes" id="UP000019141"/>
    </source>
</evidence>
<keyword evidence="2 5" id="KW-0479">Metal-binding</keyword>
<protein>
    <recommendedName>
        <fullName evidence="6">HpcH/HpaI aldolase/citrate lyase domain-containing protein</fullName>
    </recommendedName>
</protein>
<evidence type="ECO:0000313" key="7">
    <source>
        <dbReference type="EMBL" id="ETX00090.1"/>
    </source>
</evidence>
<feature type="binding site" evidence="4">
    <location>
        <position position="129"/>
    </location>
    <ligand>
        <name>substrate</name>
    </ligand>
</feature>
<keyword evidence="8" id="KW-1185">Reference proteome</keyword>
<dbReference type="Gene3D" id="3.20.20.60">
    <property type="entry name" value="Phosphoenolpyruvate-binding domains"/>
    <property type="match status" value="1"/>
</dbReference>
<dbReference type="GO" id="GO:0006107">
    <property type="term" value="P:oxaloacetate metabolic process"/>
    <property type="evidence" value="ECO:0007669"/>
    <property type="project" value="TreeGrafter"/>
</dbReference>
<dbReference type="InterPro" id="IPR015813">
    <property type="entry name" value="Pyrv/PenolPyrv_kinase-like_dom"/>
</dbReference>
<evidence type="ECO:0000256" key="5">
    <source>
        <dbReference type="PIRSR" id="PIRSR015582-2"/>
    </source>
</evidence>
<feature type="non-terminal residue" evidence="7">
    <location>
        <position position="252"/>
    </location>
</feature>
<dbReference type="InterPro" id="IPR011206">
    <property type="entry name" value="Citrate_lyase_beta/mcl1/mcl2"/>
</dbReference>
<organism evidence="7 8">
    <name type="scientific">Entotheonella factor</name>
    <dbReference type="NCBI Taxonomy" id="1429438"/>
    <lineage>
        <taxon>Bacteria</taxon>
        <taxon>Pseudomonadati</taxon>
        <taxon>Nitrospinota/Tectimicrobiota group</taxon>
        <taxon>Candidatus Tectimicrobiota</taxon>
        <taxon>Candidatus Entotheonellia</taxon>
        <taxon>Candidatus Entotheonellales</taxon>
        <taxon>Candidatus Entotheonellaceae</taxon>
        <taxon>Candidatus Entotheonella</taxon>
    </lineage>
</organism>
<name>W4LQD9_ENTF1</name>
<feature type="binding site" evidence="5">
    <location>
        <position position="160"/>
    </location>
    <ligand>
        <name>Mg(2+)</name>
        <dbReference type="ChEBI" id="CHEBI:18420"/>
    </ligand>
</feature>
<evidence type="ECO:0000256" key="4">
    <source>
        <dbReference type="PIRSR" id="PIRSR015582-1"/>
    </source>
</evidence>
<feature type="binding site" evidence="5">
    <location>
        <position position="129"/>
    </location>
    <ligand>
        <name>Mg(2+)</name>
        <dbReference type="ChEBI" id="CHEBI:18420"/>
    </ligand>
</feature>
<dbReference type="PANTHER" id="PTHR32308">
    <property type="entry name" value="LYASE BETA SUBUNIT, PUTATIVE (AFU_ORTHOLOGUE AFUA_4G13030)-RELATED"/>
    <property type="match status" value="1"/>
</dbReference>
<proteinExistence type="predicted"/>
<dbReference type="GO" id="GO:0003824">
    <property type="term" value="F:catalytic activity"/>
    <property type="evidence" value="ECO:0007669"/>
    <property type="project" value="InterPro"/>
</dbReference>
<dbReference type="Pfam" id="PF03328">
    <property type="entry name" value="HpcH_HpaI"/>
    <property type="match status" value="1"/>
</dbReference>
<dbReference type="EMBL" id="AZHW01000376">
    <property type="protein sequence ID" value="ETX00090.1"/>
    <property type="molecule type" value="Genomic_DNA"/>
</dbReference>
<comment type="cofactor">
    <cofactor evidence="1">
        <name>Mg(2+)</name>
        <dbReference type="ChEBI" id="CHEBI:18420"/>
    </cofactor>
</comment>
<dbReference type="HOGENOM" id="CLU_044864_0_1_7"/>
<evidence type="ECO:0000256" key="1">
    <source>
        <dbReference type="ARBA" id="ARBA00001946"/>
    </source>
</evidence>
<evidence type="ECO:0000259" key="6">
    <source>
        <dbReference type="Pfam" id="PF03328"/>
    </source>
</evidence>
<feature type="binding site" evidence="4">
    <location>
        <position position="66"/>
    </location>
    <ligand>
        <name>substrate</name>
    </ligand>
</feature>
<dbReference type="PANTHER" id="PTHR32308:SF10">
    <property type="entry name" value="CITRATE LYASE SUBUNIT BETA"/>
    <property type="match status" value="1"/>
</dbReference>
<gene>
    <name evidence="7" type="ORF">ETSY1_12515</name>
</gene>
<reference evidence="7 8" key="1">
    <citation type="journal article" date="2014" name="Nature">
        <title>An environmental bacterial taxon with a large and distinct metabolic repertoire.</title>
        <authorList>
            <person name="Wilson M.C."/>
            <person name="Mori T."/>
            <person name="Ruckert C."/>
            <person name="Uria A.R."/>
            <person name="Helf M.J."/>
            <person name="Takada K."/>
            <person name="Gernert C."/>
            <person name="Steffens U.A."/>
            <person name="Heycke N."/>
            <person name="Schmitt S."/>
            <person name="Rinke C."/>
            <person name="Helfrich E.J."/>
            <person name="Brachmann A.O."/>
            <person name="Gurgui C."/>
            <person name="Wakimoto T."/>
            <person name="Kracht M."/>
            <person name="Crusemann M."/>
            <person name="Hentschel U."/>
            <person name="Abe I."/>
            <person name="Matsunaga S."/>
            <person name="Kalinowski J."/>
            <person name="Takeyama H."/>
            <person name="Piel J."/>
        </authorList>
    </citation>
    <scope>NUCLEOTIDE SEQUENCE [LARGE SCALE GENOMIC DNA]</scope>
    <source>
        <strain evidence="8">TSY1</strain>
    </source>
</reference>
<sequence length="252" mass="27138">MKQYRSILFVPGNRPDWIDKAPKYGPDALIIDLEDAVPIAEKEPTRQIVREGIGRSHERGMPIVVRVNGLDTGLTAEDVDAVVTAGLVAIAIPKLERPEEILKVDAWIELCERKAGLPVGTVEIVALPETASGILHAYDLLTACPRVGNIVGSSGSRSGDVAKAVGYKWTRGGLETLYMASHVLMAARAAGIEYPLAGGSLEVTDTALVRSQIERARDIGYRGALLIHPSAIPIANEVFAPTMEEIEWNKGI</sequence>
<keyword evidence="3 5" id="KW-0460">Magnesium</keyword>
<evidence type="ECO:0000256" key="3">
    <source>
        <dbReference type="ARBA" id="ARBA00022842"/>
    </source>
</evidence>
<feature type="domain" description="HpcH/HpaI aldolase/citrate lyase" evidence="6">
    <location>
        <begin position="5"/>
        <end position="229"/>
    </location>
</feature>
<dbReference type="InterPro" id="IPR040442">
    <property type="entry name" value="Pyrv_kinase-like_dom_sf"/>
</dbReference>
<dbReference type="InterPro" id="IPR005000">
    <property type="entry name" value="Aldolase/citrate-lyase_domain"/>
</dbReference>
<dbReference type="Proteomes" id="UP000019141">
    <property type="component" value="Unassembled WGS sequence"/>
</dbReference>
<dbReference type="SUPFAM" id="SSF51621">
    <property type="entry name" value="Phosphoenolpyruvate/pyruvate domain"/>
    <property type="match status" value="1"/>
</dbReference>
<comment type="caution">
    <text evidence="7">The sequence shown here is derived from an EMBL/GenBank/DDBJ whole genome shotgun (WGS) entry which is preliminary data.</text>
</comment>
<dbReference type="PIRSF" id="PIRSF015582">
    <property type="entry name" value="Cit_lyase_B"/>
    <property type="match status" value="1"/>
</dbReference>